<evidence type="ECO:0000313" key="1">
    <source>
        <dbReference type="EMBL" id="AFU59693.1"/>
    </source>
</evidence>
<gene>
    <name evidence="1" type="ordered locus">Ngar_c27720</name>
</gene>
<reference evidence="1 2" key="1">
    <citation type="journal article" date="2012" name="Environ. Microbiol.">
        <title>The genome of the ammonia-oxidizing Candidatus Nitrososphaera gargensis: insights into metabolic versatility and environmental adaptations.</title>
        <authorList>
            <person name="Spang A."/>
            <person name="Poehlein A."/>
            <person name="Offre P."/>
            <person name="Zumbragel S."/>
            <person name="Haider S."/>
            <person name="Rychlik N."/>
            <person name="Nowka B."/>
            <person name="Schmeisser C."/>
            <person name="Lebedeva E.V."/>
            <person name="Rattei T."/>
            <person name="Bohm C."/>
            <person name="Schmid M."/>
            <person name="Galushko A."/>
            <person name="Hatzenpichler R."/>
            <person name="Weinmaier T."/>
            <person name="Daniel R."/>
            <person name="Schleper C."/>
            <person name="Spieck E."/>
            <person name="Streit W."/>
            <person name="Wagner M."/>
        </authorList>
    </citation>
    <scope>NUCLEOTIDE SEQUENCE [LARGE SCALE GENOMIC DNA]</scope>
    <source>
        <strain evidence="2">Ga9.2</strain>
    </source>
</reference>
<dbReference type="KEGG" id="nga:Ngar_c27720"/>
<organism evidence="1 2">
    <name type="scientific">Nitrososphaera gargensis (strain Ga9.2)</name>
    <dbReference type="NCBI Taxonomy" id="1237085"/>
    <lineage>
        <taxon>Archaea</taxon>
        <taxon>Nitrososphaerota</taxon>
        <taxon>Nitrososphaeria</taxon>
        <taxon>Nitrososphaerales</taxon>
        <taxon>Nitrososphaeraceae</taxon>
        <taxon>Nitrososphaera</taxon>
    </lineage>
</organism>
<dbReference type="BioCyc" id="CNIT1237085:G1324-2772-MONOMER"/>
<sequence>MPITLATLQSKIHSEVQNLTNAQLIKDYDGFHEINRISESRRKNNLKGITYYAKWLSVTYPSMTFYDVKNRELHILPFLNGYRKTAKDDPEEKWVITCNDYRSRLIHFFRWLHNVKIKGRASDEVPLDDWKTPKFVRIKKQKTKRKNTYSIS</sequence>
<dbReference type="AlphaFoldDB" id="K0IKD7"/>
<dbReference type="Proteomes" id="UP000008037">
    <property type="component" value="Chromosome"/>
</dbReference>
<proteinExistence type="predicted"/>
<name>K0IKD7_NITGG</name>
<dbReference type="InParanoid" id="K0IKD7"/>
<dbReference type="GeneID" id="13794791"/>
<dbReference type="OrthoDB" id="3343at2157"/>
<dbReference type="STRING" id="1237085.Ngar_c27720"/>
<evidence type="ECO:0000313" key="2">
    <source>
        <dbReference type="Proteomes" id="UP000008037"/>
    </source>
</evidence>
<dbReference type="HOGENOM" id="CLU_1718274_0_0_2"/>
<dbReference type="EMBL" id="CP002408">
    <property type="protein sequence ID" value="AFU59693.1"/>
    <property type="molecule type" value="Genomic_DNA"/>
</dbReference>
<evidence type="ECO:0008006" key="3">
    <source>
        <dbReference type="Google" id="ProtNLM"/>
    </source>
</evidence>
<dbReference type="RefSeq" id="WP_015020228.1">
    <property type="nucleotide sequence ID" value="NC_018719.1"/>
</dbReference>
<dbReference type="InterPro" id="IPR016197">
    <property type="entry name" value="Chromo-like_dom_sf"/>
</dbReference>
<keyword evidence="2" id="KW-1185">Reference proteome</keyword>
<protein>
    <recommendedName>
        <fullName evidence="3">Core-binding (CB) domain-containing protein</fullName>
    </recommendedName>
</protein>
<accession>K0IKD7</accession>
<dbReference type="SUPFAM" id="SSF54160">
    <property type="entry name" value="Chromo domain-like"/>
    <property type="match status" value="1"/>
</dbReference>